<dbReference type="Gene3D" id="3.30.420.40">
    <property type="match status" value="2"/>
</dbReference>
<dbReference type="AlphaFoldDB" id="A0A5P1FFQ3"/>
<accession>A0A5P1FFQ3</accession>
<evidence type="ECO:0000256" key="2">
    <source>
        <dbReference type="ARBA" id="ARBA00022741"/>
    </source>
</evidence>
<proteinExistence type="inferred from homology"/>
<dbReference type="FunFam" id="3.30.30.30:FF:000001">
    <property type="entry name" value="heat shock 70 kDa protein-like"/>
    <property type="match status" value="1"/>
</dbReference>
<reference evidence="6" key="1">
    <citation type="journal article" date="2017" name="Nat. Commun.">
        <title>The asparagus genome sheds light on the origin and evolution of a young Y chromosome.</title>
        <authorList>
            <person name="Harkess A."/>
            <person name="Zhou J."/>
            <person name="Xu C."/>
            <person name="Bowers J.E."/>
            <person name="Van der Hulst R."/>
            <person name="Ayyampalayam S."/>
            <person name="Mercati F."/>
            <person name="Riccardi P."/>
            <person name="McKain M.R."/>
            <person name="Kakrana A."/>
            <person name="Tang H."/>
            <person name="Ray J."/>
            <person name="Groenendijk J."/>
            <person name="Arikit S."/>
            <person name="Mathioni S.M."/>
            <person name="Nakano M."/>
            <person name="Shan H."/>
            <person name="Telgmann-Rauber A."/>
            <person name="Kanno A."/>
            <person name="Yue Z."/>
            <person name="Chen H."/>
            <person name="Li W."/>
            <person name="Chen Y."/>
            <person name="Xu X."/>
            <person name="Zhang Y."/>
            <person name="Luo S."/>
            <person name="Chen H."/>
            <person name="Gao J."/>
            <person name="Mao Z."/>
            <person name="Pires J.C."/>
            <person name="Luo M."/>
            <person name="Kudrna D."/>
            <person name="Wing R.A."/>
            <person name="Meyers B.C."/>
            <person name="Yi K."/>
            <person name="Kong H."/>
            <person name="Lavrijsen P."/>
            <person name="Sunseri F."/>
            <person name="Falavigna A."/>
            <person name="Ye Y."/>
            <person name="Leebens-Mack J.H."/>
            <person name="Chen G."/>
        </authorList>
    </citation>
    <scope>NUCLEOTIDE SEQUENCE [LARGE SCALE GENOMIC DNA]</scope>
    <source>
        <strain evidence="6">cv. DH0086</strain>
    </source>
</reference>
<evidence type="ECO:0000256" key="4">
    <source>
        <dbReference type="RuleBase" id="RU003322"/>
    </source>
</evidence>
<keyword evidence="6" id="KW-1185">Reference proteome</keyword>
<dbReference type="EMBL" id="CM007382">
    <property type="protein sequence ID" value="ONK76942.1"/>
    <property type="molecule type" value="Genomic_DNA"/>
</dbReference>
<dbReference type="InterPro" id="IPR029047">
    <property type="entry name" value="HSP70_peptide-bd_sf"/>
</dbReference>
<protein>
    <submittedName>
        <fullName evidence="5">Uncharacterized protein</fullName>
    </submittedName>
</protein>
<dbReference type="Pfam" id="PF00012">
    <property type="entry name" value="HSP70"/>
    <property type="match status" value="1"/>
</dbReference>
<evidence type="ECO:0000256" key="1">
    <source>
        <dbReference type="ARBA" id="ARBA00007381"/>
    </source>
</evidence>
<keyword evidence="3 4" id="KW-0067">ATP-binding</keyword>
<dbReference type="Gene3D" id="2.60.34.10">
    <property type="entry name" value="Substrate Binding Domain Of DNAk, Chain A, domain 1"/>
    <property type="match status" value="1"/>
</dbReference>
<dbReference type="InterPro" id="IPR013126">
    <property type="entry name" value="Hsp_70_fam"/>
</dbReference>
<comment type="similarity">
    <text evidence="1 4">Belongs to the heat shock protein 70 family.</text>
</comment>
<dbReference type="Gramene" id="ONK76942">
    <property type="protein sequence ID" value="ONK76942"/>
    <property type="gene ID" value="A4U43_C02F1480"/>
</dbReference>
<dbReference type="Gene3D" id="1.20.1270.10">
    <property type="match status" value="1"/>
</dbReference>
<name>A0A5P1FFQ3_ASPOF</name>
<keyword evidence="2 4" id="KW-0547">Nucleotide-binding</keyword>
<dbReference type="InterPro" id="IPR029048">
    <property type="entry name" value="HSP70_C_sf"/>
</dbReference>
<sequence>MLLRLFSYQKLRTERYSSGFQIDFFKEQRSTGDKASACVCVSPWRTTPSYVAFTDSERFVGGSARNQTASNPVNTVFDAKRLIDRRFSDSSVQNDIKLWPFKAISGPGDKRKIVVQYKGEENQFFAEEISSMVLTKMREIAETYIGSTVKDAVITVPAYFSDSQRRATKDAGVIAGLNVRCIINEPTAAAIAYGLEIKATGIGERNILIFDLGGGTFDVSCLTIEDTIFEVKATAGDTHLSGEDFDNRMLNHFLQEFARALRRLRTSCERAKRTISSASQMTIECDALFKGIDFCANITRPKFEELNMELFQMCIDTVEKCLKDGGMDKSSIHEVVLVGGSTRIPMVQQLLQDFFSGKEFCKSINPDEAVAYGAAVQAAVLGVASVLIPRNTPIPTTKEKDGFSTISDNQTAVLFPIFEGERSMTEDNNLLGKFTLNDILPAPRGVPKFNVRFDIDVDGILHVSAEEKTSGRKNKIRITNNEGRLSKEETERMVLVAEKFKAEDEAKKKRVEARNALETCMYRLRSSIRDERVLSKTLFADKQRIEKAAEQAIQWLDCDQSVETEELEYRKKELDLRRHPTLSF</sequence>
<dbReference type="GO" id="GO:0005524">
    <property type="term" value="F:ATP binding"/>
    <property type="evidence" value="ECO:0007669"/>
    <property type="project" value="UniProtKB-KW"/>
</dbReference>
<evidence type="ECO:0000313" key="5">
    <source>
        <dbReference type="EMBL" id="ONK76942.1"/>
    </source>
</evidence>
<dbReference type="PANTHER" id="PTHR19375">
    <property type="entry name" value="HEAT SHOCK PROTEIN 70KDA"/>
    <property type="match status" value="1"/>
</dbReference>
<evidence type="ECO:0000313" key="6">
    <source>
        <dbReference type="Proteomes" id="UP000243459"/>
    </source>
</evidence>
<dbReference type="SUPFAM" id="SSF100934">
    <property type="entry name" value="Heat shock protein 70kD (HSP70), C-terminal subdomain"/>
    <property type="match status" value="1"/>
</dbReference>
<gene>
    <name evidence="5" type="ORF">A4U43_C02F1480</name>
</gene>
<dbReference type="SUPFAM" id="SSF100920">
    <property type="entry name" value="Heat shock protein 70kD (HSP70), peptide-binding domain"/>
    <property type="match status" value="1"/>
</dbReference>
<dbReference type="GO" id="GO:0140662">
    <property type="term" value="F:ATP-dependent protein folding chaperone"/>
    <property type="evidence" value="ECO:0007669"/>
    <property type="project" value="InterPro"/>
</dbReference>
<dbReference type="PRINTS" id="PR00301">
    <property type="entry name" value="HEATSHOCK70"/>
</dbReference>
<dbReference type="Proteomes" id="UP000243459">
    <property type="component" value="Chromosome 2"/>
</dbReference>
<dbReference type="SUPFAM" id="SSF53067">
    <property type="entry name" value="Actin-like ATPase domain"/>
    <property type="match status" value="2"/>
</dbReference>
<evidence type="ECO:0000256" key="3">
    <source>
        <dbReference type="ARBA" id="ARBA00022840"/>
    </source>
</evidence>
<dbReference type="FunFam" id="2.60.34.10:FF:000012">
    <property type="entry name" value="Heat shock 70 kDa protein"/>
    <property type="match status" value="1"/>
</dbReference>
<organism evidence="5 6">
    <name type="scientific">Asparagus officinalis</name>
    <name type="common">Garden asparagus</name>
    <dbReference type="NCBI Taxonomy" id="4686"/>
    <lineage>
        <taxon>Eukaryota</taxon>
        <taxon>Viridiplantae</taxon>
        <taxon>Streptophyta</taxon>
        <taxon>Embryophyta</taxon>
        <taxon>Tracheophyta</taxon>
        <taxon>Spermatophyta</taxon>
        <taxon>Magnoliopsida</taxon>
        <taxon>Liliopsida</taxon>
        <taxon>Asparagales</taxon>
        <taxon>Asparagaceae</taxon>
        <taxon>Asparagoideae</taxon>
        <taxon>Asparagus</taxon>
    </lineage>
</organism>
<dbReference type="Gene3D" id="3.90.640.10">
    <property type="entry name" value="Actin, Chain A, domain 4"/>
    <property type="match status" value="1"/>
</dbReference>
<dbReference type="InterPro" id="IPR043129">
    <property type="entry name" value="ATPase_NBD"/>
</dbReference>
<dbReference type="InterPro" id="IPR018181">
    <property type="entry name" value="Heat_shock_70_CS"/>
</dbReference>
<dbReference type="Gene3D" id="3.30.30.30">
    <property type="match status" value="1"/>
</dbReference>
<dbReference type="FunFam" id="3.90.640.10:FF:000134">
    <property type="entry name" value="Heat shock cognate 71 kDa protein"/>
    <property type="match status" value="1"/>
</dbReference>
<dbReference type="PROSITE" id="PS01036">
    <property type="entry name" value="HSP70_3"/>
    <property type="match status" value="1"/>
</dbReference>